<evidence type="ECO:0000313" key="6">
    <source>
        <dbReference type="EMBL" id="THV08399.1"/>
    </source>
</evidence>
<dbReference type="GO" id="GO:0031267">
    <property type="term" value="F:small GTPase binding"/>
    <property type="evidence" value="ECO:0007669"/>
    <property type="project" value="InterPro"/>
</dbReference>
<dbReference type="AlphaFoldDB" id="A0A4S8N046"/>
<sequence length="1041" mass="118276">MNVPKPMAMGVITPTVSPEELFQVLTDATSQDPSRIQTSSNRFKEMLQQSGVFDALHQIAVEKSLPLPVRQQASIQFKNEALKSWRSRKLQNDEHRSNIRARFLNFLDEEDDMIADCTEVSISRVARMDYPDNWPTLIKDLKSVISTHRQTRYVAGSEDMKSALLLRRALQFLRGILKEFASMKMLNGLKQMSRLVDQLHSDLFNYYTQINVPLKQLLMDPELPRTFIDLFISHLVFKSINTVATWLWQRCDRMSEAEAQAANQWLLQVFQYSAMQLKFLVARRFELIQSGAATRPQSAKVVDLLTRHIRLLGKFFRRLSQLGQKRFAEVQNCDDLILFYWNQVVEATTTQPPAGWTSDWIADSNFVPYPVRFLVQGLTLFKETLGQWTPTRRDGTPNKITMSKEFVEEAVQILVTKFLPLNTKDLTGWMEDPEEWVNVEDKESDQWEYEIRACSERVLIQLSNQYPDAVIPLLQNSFHQIADKPALNLDSAVQKEALYCAIGRCCQRLKGVIPFNDWVQQTLAIEAHDTSPHSPILKRRIAWLLGKWMSEQCVEPNNPLIWRILVHLLGDRQQGTDTVVRLTAAVALREGVDTLEFSLQSFSEFLPDTVTSLVVLMGEADTLESKRRVDDALNVIIDRAGQTIAPLVDKITGPLPGLWIDAGEDWLFKASLLTTMTNVVKAIGGLSTSLASIVVPLVEESIKVGLNLDSDGVILWKEALRNTVSVQSVDGSPALENLFPLAVQQLAQNFDLLGSLLDIMMSYFLLDGVRILEKCAAEVFQAFLSIFTRPAMRENVKSGMKALALLVQITPSNLWSEAMHTSGLFKYLLSTVMEGELDSIILAEEIHLISRIVLADRQMFLQLMQATAPQLNMPETKTFELLLDQWWDKFDAMSEPRHRKLSAMGVATLVSTGRPEVLERVPSEIFNMWLDVFGEIREATTDEVTDEQGNPAVSTLNLKRHWELGEAPEEYYQGTEGSPEYERRKRVYDVDPIRTLKLSSFVRDRLQEAEAICGPQAFQQLYLSKADPTVLQQIQSELAAT</sequence>
<organism evidence="6 7">
    <name type="scientific">Dendrothele bispora (strain CBS 962.96)</name>
    <dbReference type="NCBI Taxonomy" id="1314807"/>
    <lineage>
        <taxon>Eukaryota</taxon>
        <taxon>Fungi</taxon>
        <taxon>Dikarya</taxon>
        <taxon>Basidiomycota</taxon>
        <taxon>Agaricomycotina</taxon>
        <taxon>Agaricomycetes</taxon>
        <taxon>Agaricomycetidae</taxon>
        <taxon>Agaricales</taxon>
        <taxon>Agaricales incertae sedis</taxon>
        <taxon>Dendrothele</taxon>
    </lineage>
</organism>
<comment type="subcellular location">
    <subcellularLocation>
        <location evidence="1">Nucleus</location>
    </subcellularLocation>
</comment>
<dbReference type="GO" id="GO:0005829">
    <property type="term" value="C:cytosol"/>
    <property type="evidence" value="ECO:0007669"/>
    <property type="project" value="TreeGrafter"/>
</dbReference>
<dbReference type="PANTHER" id="PTHR10997">
    <property type="entry name" value="IMPORTIN-7, 8, 11"/>
    <property type="match status" value="1"/>
</dbReference>
<reference evidence="6 7" key="1">
    <citation type="journal article" date="2019" name="Nat. Ecol. Evol.">
        <title>Megaphylogeny resolves global patterns of mushroom evolution.</title>
        <authorList>
            <person name="Varga T."/>
            <person name="Krizsan K."/>
            <person name="Foldi C."/>
            <person name="Dima B."/>
            <person name="Sanchez-Garcia M."/>
            <person name="Sanchez-Ramirez S."/>
            <person name="Szollosi G.J."/>
            <person name="Szarkandi J.G."/>
            <person name="Papp V."/>
            <person name="Albert L."/>
            <person name="Andreopoulos W."/>
            <person name="Angelini C."/>
            <person name="Antonin V."/>
            <person name="Barry K.W."/>
            <person name="Bougher N.L."/>
            <person name="Buchanan P."/>
            <person name="Buyck B."/>
            <person name="Bense V."/>
            <person name="Catcheside P."/>
            <person name="Chovatia M."/>
            <person name="Cooper J."/>
            <person name="Damon W."/>
            <person name="Desjardin D."/>
            <person name="Finy P."/>
            <person name="Geml J."/>
            <person name="Haridas S."/>
            <person name="Hughes K."/>
            <person name="Justo A."/>
            <person name="Karasinski D."/>
            <person name="Kautmanova I."/>
            <person name="Kiss B."/>
            <person name="Kocsube S."/>
            <person name="Kotiranta H."/>
            <person name="LaButti K.M."/>
            <person name="Lechner B.E."/>
            <person name="Liimatainen K."/>
            <person name="Lipzen A."/>
            <person name="Lukacs Z."/>
            <person name="Mihaltcheva S."/>
            <person name="Morgado L.N."/>
            <person name="Niskanen T."/>
            <person name="Noordeloos M.E."/>
            <person name="Ohm R.A."/>
            <person name="Ortiz-Santana B."/>
            <person name="Ovrebo C."/>
            <person name="Racz N."/>
            <person name="Riley R."/>
            <person name="Savchenko A."/>
            <person name="Shiryaev A."/>
            <person name="Soop K."/>
            <person name="Spirin V."/>
            <person name="Szebenyi C."/>
            <person name="Tomsovsky M."/>
            <person name="Tulloss R.E."/>
            <person name="Uehling J."/>
            <person name="Grigoriev I.V."/>
            <person name="Vagvolgyi C."/>
            <person name="Papp T."/>
            <person name="Martin F.M."/>
            <person name="Miettinen O."/>
            <person name="Hibbett D.S."/>
            <person name="Nagy L.G."/>
        </authorList>
    </citation>
    <scope>NUCLEOTIDE SEQUENCE [LARGE SCALE GENOMIC DNA]</scope>
    <source>
        <strain evidence="6 7">CBS 962.96</strain>
    </source>
</reference>
<dbReference type="InterPro" id="IPR016024">
    <property type="entry name" value="ARM-type_fold"/>
</dbReference>
<keyword evidence="4" id="KW-0539">Nucleus</keyword>
<dbReference type="InterPro" id="IPR001494">
    <property type="entry name" value="Importin-beta_N"/>
</dbReference>
<accession>A0A4S8N046</accession>
<evidence type="ECO:0000256" key="2">
    <source>
        <dbReference type="ARBA" id="ARBA00007991"/>
    </source>
</evidence>
<dbReference type="GO" id="GO:0006606">
    <property type="term" value="P:protein import into nucleus"/>
    <property type="evidence" value="ECO:0007669"/>
    <property type="project" value="TreeGrafter"/>
</dbReference>
<dbReference type="Gene3D" id="1.25.10.10">
    <property type="entry name" value="Leucine-rich Repeat Variant"/>
    <property type="match status" value="1"/>
</dbReference>
<evidence type="ECO:0000256" key="1">
    <source>
        <dbReference type="ARBA" id="ARBA00004123"/>
    </source>
</evidence>
<comment type="similarity">
    <text evidence="2">Belongs to the importin beta family.</text>
</comment>
<dbReference type="Pfam" id="PF25758">
    <property type="entry name" value="TPR_IPO11"/>
    <property type="match status" value="1"/>
</dbReference>
<dbReference type="PANTHER" id="PTHR10997:SF7">
    <property type="entry name" value="IMPORTIN-11"/>
    <property type="match status" value="1"/>
</dbReference>
<dbReference type="Proteomes" id="UP000297245">
    <property type="component" value="Unassembled WGS sequence"/>
</dbReference>
<evidence type="ECO:0000313" key="7">
    <source>
        <dbReference type="Proteomes" id="UP000297245"/>
    </source>
</evidence>
<dbReference type="OrthoDB" id="361693at2759"/>
<dbReference type="EMBL" id="ML179035">
    <property type="protein sequence ID" value="THV08399.1"/>
    <property type="molecule type" value="Genomic_DNA"/>
</dbReference>
<protein>
    <submittedName>
        <fullName evidence="6">ARM repeat-containing protein</fullName>
    </submittedName>
</protein>
<dbReference type="InterPro" id="IPR058669">
    <property type="entry name" value="TPR_IPO7/11-like"/>
</dbReference>
<dbReference type="SUPFAM" id="SSF48371">
    <property type="entry name" value="ARM repeat"/>
    <property type="match status" value="1"/>
</dbReference>
<gene>
    <name evidence="6" type="ORF">K435DRAFT_10025</name>
</gene>
<evidence type="ECO:0000256" key="3">
    <source>
        <dbReference type="ARBA" id="ARBA00022448"/>
    </source>
</evidence>
<keyword evidence="3" id="KW-0813">Transport</keyword>
<name>A0A4S8N046_DENBC</name>
<dbReference type="Pfam" id="PF03810">
    <property type="entry name" value="IBN_N"/>
    <property type="match status" value="1"/>
</dbReference>
<dbReference type="GO" id="GO:0005635">
    <property type="term" value="C:nuclear envelope"/>
    <property type="evidence" value="ECO:0007669"/>
    <property type="project" value="TreeGrafter"/>
</dbReference>
<dbReference type="PROSITE" id="PS50166">
    <property type="entry name" value="IMPORTIN_B_NT"/>
    <property type="match status" value="1"/>
</dbReference>
<feature type="domain" description="Importin N-terminal" evidence="5">
    <location>
        <begin position="39"/>
        <end position="109"/>
    </location>
</feature>
<keyword evidence="7" id="KW-1185">Reference proteome</keyword>
<dbReference type="InterPro" id="IPR011989">
    <property type="entry name" value="ARM-like"/>
</dbReference>
<evidence type="ECO:0000259" key="5">
    <source>
        <dbReference type="PROSITE" id="PS50166"/>
    </source>
</evidence>
<proteinExistence type="inferred from homology"/>
<evidence type="ECO:0000256" key="4">
    <source>
        <dbReference type="ARBA" id="ARBA00023242"/>
    </source>
</evidence>